<accession>A0ABQ9HQF2</accession>
<evidence type="ECO:0000313" key="3">
    <source>
        <dbReference type="Proteomes" id="UP001159363"/>
    </source>
</evidence>
<feature type="chain" id="PRO_5045593142" evidence="1">
    <location>
        <begin position="19"/>
        <end position="148"/>
    </location>
</feature>
<name>A0ABQ9HQF2_9NEOP</name>
<evidence type="ECO:0000313" key="2">
    <source>
        <dbReference type="EMBL" id="KAJ8886462.1"/>
    </source>
</evidence>
<comment type="caution">
    <text evidence="2">The sequence shown here is derived from an EMBL/GenBank/DDBJ whole genome shotgun (WGS) entry which is preliminary data.</text>
</comment>
<dbReference type="EMBL" id="JARBHB010000004">
    <property type="protein sequence ID" value="KAJ8886462.1"/>
    <property type="molecule type" value="Genomic_DNA"/>
</dbReference>
<dbReference type="Proteomes" id="UP001159363">
    <property type="component" value="Chromosome X"/>
</dbReference>
<keyword evidence="3" id="KW-1185">Reference proteome</keyword>
<gene>
    <name evidence="2" type="ORF">PR048_012673</name>
</gene>
<proteinExistence type="predicted"/>
<sequence>MFNCILCLLMALITMTSKLIVEGKELDLLATLHHLASRLEGLAHENLELNGHVGHKPVHLNGDRSDLLGTVYQCIFRFFLADSTCQVADTYKELKKHLLECFGRKYTTLFYMEQPSHLKIMNNTSVEEFTNRIHKINTNTYELGPNNE</sequence>
<protein>
    <submittedName>
        <fullName evidence="2">Uncharacterized protein</fullName>
    </submittedName>
</protein>
<keyword evidence="1" id="KW-0732">Signal</keyword>
<reference evidence="2 3" key="1">
    <citation type="submission" date="2023-02" db="EMBL/GenBank/DDBJ databases">
        <title>LHISI_Scaffold_Assembly.</title>
        <authorList>
            <person name="Stuart O.P."/>
            <person name="Cleave R."/>
            <person name="Magrath M.J.L."/>
            <person name="Mikheyev A.S."/>
        </authorList>
    </citation>
    <scope>NUCLEOTIDE SEQUENCE [LARGE SCALE GENOMIC DNA]</scope>
    <source>
        <strain evidence="2">Daus_M_001</strain>
        <tissue evidence="2">Leg muscle</tissue>
    </source>
</reference>
<feature type="signal peptide" evidence="1">
    <location>
        <begin position="1"/>
        <end position="18"/>
    </location>
</feature>
<evidence type="ECO:0000256" key="1">
    <source>
        <dbReference type="SAM" id="SignalP"/>
    </source>
</evidence>
<organism evidence="2 3">
    <name type="scientific">Dryococelus australis</name>
    <dbReference type="NCBI Taxonomy" id="614101"/>
    <lineage>
        <taxon>Eukaryota</taxon>
        <taxon>Metazoa</taxon>
        <taxon>Ecdysozoa</taxon>
        <taxon>Arthropoda</taxon>
        <taxon>Hexapoda</taxon>
        <taxon>Insecta</taxon>
        <taxon>Pterygota</taxon>
        <taxon>Neoptera</taxon>
        <taxon>Polyneoptera</taxon>
        <taxon>Phasmatodea</taxon>
        <taxon>Verophasmatodea</taxon>
        <taxon>Anareolatae</taxon>
        <taxon>Phasmatidae</taxon>
        <taxon>Eurycanthinae</taxon>
        <taxon>Dryococelus</taxon>
    </lineage>
</organism>